<dbReference type="RefSeq" id="WP_173079389.1">
    <property type="nucleotide sequence ID" value="NZ_BAABJB010000011.1"/>
</dbReference>
<organism evidence="1 2">
    <name type="scientific">Phytohabitans rumicis</name>
    <dbReference type="NCBI Taxonomy" id="1076125"/>
    <lineage>
        <taxon>Bacteria</taxon>
        <taxon>Bacillati</taxon>
        <taxon>Actinomycetota</taxon>
        <taxon>Actinomycetes</taxon>
        <taxon>Micromonosporales</taxon>
        <taxon>Micromonosporaceae</taxon>
    </lineage>
</organism>
<gene>
    <name evidence="1" type="ORF">Prum_061820</name>
</gene>
<dbReference type="AlphaFoldDB" id="A0A6V8LAA9"/>
<name>A0A6V8LAA9_9ACTN</name>
<reference evidence="1 2" key="1">
    <citation type="submission" date="2020-03" db="EMBL/GenBank/DDBJ databases">
        <title>Whole genome shotgun sequence of Phytohabitans rumicis NBRC 108638.</title>
        <authorList>
            <person name="Komaki H."/>
            <person name="Tamura T."/>
        </authorList>
    </citation>
    <scope>NUCLEOTIDE SEQUENCE [LARGE SCALE GENOMIC DNA]</scope>
    <source>
        <strain evidence="1 2">NBRC 108638</strain>
    </source>
</reference>
<sequence>MIKASVNDLDALAARSPSELAMYLRAQRWQTVRQDDAAVRWVKIVGGDEYEVVQPIESGIRDYAARVRDVVQVLALAEDRSELDVLRAISSVSTDVHLVRLFPADEDPGMIGLDDGVQAYENLRNLVVAAAYSVSAKQPRAVQPARKPADVLHYLRGVRIGPSAEGSFVLSVHTAVPPRLTAEPGEDATPEPFERQVSLRIYEAARAAQEAATAALAGADGLDVFNRSVTRGVSANLCEALVGLGGDARHPVELRLALAAARPTARSFVPVRFRRDHLAVLESAAHEFRARSAEEDSVVAGNVVRLYREASATGEVSIAGTVEGDDRLRRIWVELAGVDYETAVRAHQEMLQVSVRGDIVRRGTRSYLTRPSGFQILPDPSDQ</sequence>
<dbReference type="Proteomes" id="UP000482960">
    <property type="component" value="Unassembled WGS sequence"/>
</dbReference>
<protein>
    <submittedName>
        <fullName evidence="1">Uncharacterized protein</fullName>
    </submittedName>
</protein>
<keyword evidence="2" id="KW-1185">Reference proteome</keyword>
<accession>A0A6V8LAA9</accession>
<comment type="caution">
    <text evidence="1">The sequence shown here is derived from an EMBL/GenBank/DDBJ whole genome shotgun (WGS) entry which is preliminary data.</text>
</comment>
<proteinExistence type="predicted"/>
<reference evidence="1 2" key="2">
    <citation type="submission" date="2020-03" db="EMBL/GenBank/DDBJ databases">
        <authorList>
            <person name="Ichikawa N."/>
            <person name="Kimura A."/>
            <person name="Kitahashi Y."/>
            <person name="Uohara A."/>
        </authorList>
    </citation>
    <scope>NUCLEOTIDE SEQUENCE [LARGE SCALE GENOMIC DNA]</scope>
    <source>
        <strain evidence="1 2">NBRC 108638</strain>
    </source>
</reference>
<dbReference type="EMBL" id="BLPG01000001">
    <property type="protein sequence ID" value="GFJ92540.1"/>
    <property type="molecule type" value="Genomic_DNA"/>
</dbReference>
<evidence type="ECO:0000313" key="1">
    <source>
        <dbReference type="EMBL" id="GFJ92540.1"/>
    </source>
</evidence>
<evidence type="ECO:0000313" key="2">
    <source>
        <dbReference type="Proteomes" id="UP000482960"/>
    </source>
</evidence>